<dbReference type="RefSeq" id="WP_188695453.1">
    <property type="nucleotide sequence ID" value="NZ_BMIR01000014.1"/>
</dbReference>
<gene>
    <name evidence="2" type="ORF">GCM10011391_28360</name>
</gene>
<accession>A0A8J2YJF7</accession>
<feature type="region of interest" description="Disordered" evidence="1">
    <location>
        <begin position="272"/>
        <end position="302"/>
    </location>
</feature>
<proteinExistence type="predicted"/>
<organism evidence="2 3">
    <name type="scientific">Pullulanibacillus camelliae</name>
    <dbReference type="NCBI Taxonomy" id="1707096"/>
    <lineage>
        <taxon>Bacteria</taxon>
        <taxon>Bacillati</taxon>
        <taxon>Bacillota</taxon>
        <taxon>Bacilli</taxon>
        <taxon>Bacillales</taxon>
        <taxon>Sporolactobacillaceae</taxon>
        <taxon>Pullulanibacillus</taxon>
    </lineage>
</organism>
<protein>
    <recommendedName>
        <fullName evidence="4">DNA replication protein DnaD</fullName>
    </recommendedName>
</protein>
<evidence type="ECO:0000313" key="2">
    <source>
        <dbReference type="EMBL" id="GGE47908.1"/>
    </source>
</evidence>
<keyword evidence="3" id="KW-1185">Reference proteome</keyword>
<sequence>MSGYIKDYRKELDSDIWMMPPLYHRIWQYLKYKVNHQQAKIPMRDGTFLNIQPGQHLTSVRDIAKAVGWYEGVKWKEPNPKTVSTILDWLVKQSMISIDRGKGNRQYTLITLIQWESYQAKQVEGNSKVTPREHLVDINKNDKECLNNDFTTTTTTNEPDGESDGTLYPDPSSGDHQLVGVDAEISHTPVDKLLDHYADLRKIRTGKDEFPTLEDIDAVKDILDKVPVDQAMKLLTSCFNDFDRRNSKYPGKRITSFRYCYPYILDHYKRSQARKEVKHGGHKQNHRTDSEPKRGSLRSLSL</sequence>
<name>A0A8J2YJF7_9BACL</name>
<reference evidence="2" key="1">
    <citation type="journal article" date="2014" name="Int. J. Syst. Evol. Microbiol.">
        <title>Complete genome sequence of Corynebacterium casei LMG S-19264T (=DSM 44701T), isolated from a smear-ripened cheese.</title>
        <authorList>
            <consortium name="US DOE Joint Genome Institute (JGI-PGF)"/>
            <person name="Walter F."/>
            <person name="Albersmeier A."/>
            <person name="Kalinowski J."/>
            <person name="Ruckert C."/>
        </authorList>
    </citation>
    <scope>NUCLEOTIDE SEQUENCE</scope>
    <source>
        <strain evidence="2">CGMCC 1.15371</strain>
    </source>
</reference>
<reference evidence="2" key="2">
    <citation type="submission" date="2020-09" db="EMBL/GenBank/DDBJ databases">
        <authorList>
            <person name="Sun Q."/>
            <person name="Zhou Y."/>
        </authorList>
    </citation>
    <scope>NUCLEOTIDE SEQUENCE</scope>
    <source>
        <strain evidence="2">CGMCC 1.15371</strain>
    </source>
</reference>
<comment type="caution">
    <text evidence="2">The sequence shown here is derived from an EMBL/GenBank/DDBJ whole genome shotgun (WGS) entry which is preliminary data.</text>
</comment>
<evidence type="ECO:0008006" key="4">
    <source>
        <dbReference type="Google" id="ProtNLM"/>
    </source>
</evidence>
<evidence type="ECO:0000256" key="1">
    <source>
        <dbReference type="SAM" id="MobiDB-lite"/>
    </source>
</evidence>
<dbReference type="AlphaFoldDB" id="A0A8J2YJF7"/>
<evidence type="ECO:0000313" key="3">
    <source>
        <dbReference type="Proteomes" id="UP000628775"/>
    </source>
</evidence>
<dbReference type="Proteomes" id="UP000628775">
    <property type="component" value="Unassembled WGS sequence"/>
</dbReference>
<dbReference type="EMBL" id="BMIR01000014">
    <property type="protein sequence ID" value="GGE47908.1"/>
    <property type="molecule type" value="Genomic_DNA"/>
</dbReference>